<protein>
    <submittedName>
        <fullName evidence="1">Uncharacterized protein</fullName>
    </submittedName>
</protein>
<dbReference type="AlphaFoldDB" id="A0A5C5VJZ2"/>
<reference evidence="1 2" key="1">
    <citation type="submission" date="2019-02" db="EMBL/GenBank/DDBJ databases">
        <title>Deep-cultivation of Planctomycetes and their phenomic and genomic characterization uncovers novel biology.</title>
        <authorList>
            <person name="Wiegand S."/>
            <person name="Jogler M."/>
            <person name="Boedeker C."/>
            <person name="Pinto D."/>
            <person name="Vollmers J."/>
            <person name="Rivas-Marin E."/>
            <person name="Kohn T."/>
            <person name="Peeters S.H."/>
            <person name="Heuer A."/>
            <person name="Rast P."/>
            <person name="Oberbeckmann S."/>
            <person name="Bunk B."/>
            <person name="Jeske O."/>
            <person name="Meyerdierks A."/>
            <person name="Storesund J.E."/>
            <person name="Kallscheuer N."/>
            <person name="Luecker S."/>
            <person name="Lage O.M."/>
            <person name="Pohl T."/>
            <person name="Merkel B.J."/>
            <person name="Hornburger P."/>
            <person name="Mueller R.-W."/>
            <person name="Bruemmer F."/>
            <person name="Labrenz M."/>
            <person name="Spormann A.M."/>
            <person name="Op Den Camp H."/>
            <person name="Overmann J."/>
            <person name="Amann R."/>
            <person name="Jetten M.S.M."/>
            <person name="Mascher T."/>
            <person name="Medema M.H."/>
            <person name="Devos D.P."/>
            <person name="Kaster A.-K."/>
            <person name="Ovreas L."/>
            <person name="Rohde M."/>
            <person name="Galperin M.Y."/>
            <person name="Jogler C."/>
        </authorList>
    </citation>
    <scope>NUCLEOTIDE SEQUENCE [LARGE SCALE GENOMIC DNA]</scope>
    <source>
        <strain evidence="1 2">Enr8</strain>
    </source>
</reference>
<comment type="caution">
    <text evidence="1">The sequence shown here is derived from an EMBL/GenBank/DDBJ whole genome shotgun (WGS) entry which is preliminary data.</text>
</comment>
<gene>
    <name evidence="1" type="ORF">Enr8_06300</name>
</gene>
<accession>A0A5C5VJZ2</accession>
<proteinExistence type="predicted"/>
<organism evidence="1 2">
    <name type="scientific">Blastopirellula retiformator</name>
    <dbReference type="NCBI Taxonomy" id="2527970"/>
    <lineage>
        <taxon>Bacteria</taxon>
        <taxon>Pseudomonadati</taxon>
        <taxon>Planctomycetota</taxon>
        <taxon>Planctomycetia</taxon>
        <taxon>Pirellulales</taxon>
        <taxon>Pirellulaceae</taxon>
        <taxon>Blastopirellula</taxon>
    </lineage>
</organism>
<sequence length="201" mass="22915">MDTLGGRVLKAAQDAVHLDNERQQAVMHAFDQTMELYRNRFISFVLYSEWDRIFRWRDANSQLTYQPSLSAAVEMLRSMRLLRRVRNGILLNDLMDVRMSSAEYFSAVNSIQSCISALERTKEPYILITHLHDQYNVGFHFGRMKAEVAVTKMAECIGSSLQTSLDPNGKVMGGDEGVFVGCLDCRDADNGLCDSCYEKYM</sequence>
<name>A0A5C5VJZ2_9BACT</name>
<evidence type="ECO:0000313" key="1">
    <source>
        <dbReference type="EMBL" id="TWT38936.1"/>
    </source>
</evidence>
<dbReference type="Proteomes" id="UP000318878">
    <property type="component" value="Unassembled WGS sequence"/>
</dbReference>
<dbReference type="EMBL" id="SJPF01000001">
    <property type="protein sequence ID" value="TWT38936.1"/>
    <property type="molecule type" value="Genomic_DNA"/>
</dbReference>
<evidence type="ECO:0000313" key="2">
    <source>
        <dbReference type="Proteomes" id="UP000318878"/>
    </source>
</evidence>
<keyword evidence="2" id="KW-1185">Reference proteome</keyword>